<evidence type="ECO:0000313" key="3">
    <source>
        <dbReference type="Proteomes" id="UP001153069"/>
    </source>
</evidence>
<evidence type="ECO:0000313" key="2">
    <source>
        <dbReference type="EMBL" id="CAB9527545.1"/>
    </source>
</evidence>
<feature type="compositionally biased region" description="Basic and acidic residues" evidence="1">
    <location>
        <begin position="14"/>
        <end position="28"/>
    </location>
</feature>
<gene>
    <name evidence="2" type="ORF">SEMRO_2015_G311100.1</name>
</gene>
<feature type="region of interest" description="Disordered" evidence="1">
    <location>
        <begin position="1"/>
        <end position="49"/>
    </location>
</feature>
<proteinExistence type="predicted"/>
<accession>A0A9N8HWQ1</accession>
<protein>
    <recommendedName>
        <fullName evidence="4">BTB domain-containing protein</fullName>
    </recommendedName>
</protein>
<name>A0A9N8HWQ1_9STRA</name>
<feature type="compositionally biased region" description="Polar residues" evidence="1">
    <location>
        <begin position="40"/>
        <end position="49"/>
    </location>
</feature>
<dbReference type="Proteomes" id="UP001153069">
    <property type="component" value="Unassembled WGS sequence"/>
</dbReference>
<evidence type="ECO:0008006" key="4">
    <source>
        <dbReference type="Google" id="ProtNLM"/>
    </source>
</evidence>
<dbReference type="AlphaFoldDB" id="A0A9N8HWQ1"/>
<organism evidence="2 3">
    <name type="scientific">Seminavis robusta</name>
    <dbReference type="NCBI Taxonomy" id="568900"/>
    <lineage>
        <taxon>Eukaryota</taxon>
        <taxon>Sar</taxon>
        <taxon>Stramenopiles</taxon>
        <taxon>Ochrophyta</taxon>
        <taxon>Bacillariophyta</taxon>
        <taxon>Bacillariophyceae</taxon>
        <taxon>Bacillariophycidae</taxon>
        <taxon>Naviculales</taxon>
        <taxon>Naviculaceae</taxon>
        <taxon>Seminavis</taxon>
    </lineage>
</organism>
<keyword evidence="3" id="KW-1185">Reference proteome</keyword>
<dbReference type="EMBL" id="CAICTM010002013">
    <property type="protein sequence ID" value="CAB9527545.1"/>
    <property type="molecule type" value="Genomic_DNA"/>
</dbReference>
<evidence type="ECO:0000256" key="1">
    <source>
        <dbReference type="SAM" id="MobiDB-lite"/>
    </source>
</evidence>
<sequence length="412" mass="46570">MVQAKRLKVSGESTPKKEKAAACDEKQKQVAKAPIPQQPAALTQASNDNKTQLTKERSFIIRCQDNDAVVVSLMECEILKKKSKFFQNLLKPDQRGEASLFDWKKDVLDSVIDLITHGSCEMPQDYSQLKAAADKIQIPVRVLHPLDDSRDMSNDQATVQSLFQGWNRRKTEFIFETSMFPPTETEKWSSLLASGIIVFRDQKDLVVQLAGEREDKKRATQITTTTFRVAAAVPLCVSVFHTCTYLSRSMATEKDRLKATKTGYQITFKGNLGSGLYLKHALGGHVQHRDLDQPSHELVSYNGTVKELLAALDIVEDFTIQENSTKLCLLEFLNPNSWTLGRLIRASQLFCADNPPTLGWKAKENKFYVLKSLEDIRLMLSDLLDPITKAAEDGPFTLRDHSVLRFDQWRAF</sequence>
<reference evidence="2" key="1">
    <citation type="submission" date="2020-06" db="EMBL/GenBank/DDBJ databases">
        <authorList>
            <consortium name="Plant Systems Biology data submission"/>
        </authorList>
    </citation>
    <scope>NUCLEOTIDE SEQUENCE</scope>
    <source>
        <strain evidence="2">D6</strain>
    </source>
</reference>
<comment type="caution">
    <text evidence="2">The sequence shown here is derived from an EMBL/GenBank/DDBJ whole genome shotgun (WGS) entry which is preliminary data.</text>
</comment>